<evidence type="ECO:0000259" key="2">
    <source>
        <dbReference type="SMART" id="SM01224"/>
    </source>
</evidence>
<dbReference type="SUPFAM" id="SSF48670">
    <property type="entry name" value="Transducin (heterotrimeric G protein), gamma chain"/>
    <property type="match status" value="1"/>
</dbReference>
<keyword evidence="4" id="KW-1185">Reference proteome</keyword>
<dbReference type="Gene3D" id="4.10.260.10">
    <property type="entry name" value="Transducin (heterotrimeric G protein), gamma chain"/>
    <property type="match status" value="1"/>
</dbReference>
<sequence length="165" mass="18216">MKTVKIIKPKGEIISDGVNKAERMIVEGEKLILDGPLPGLSGQSVVETRDAVSSSTTRTEEDIKKVASLLLKQPEMPSLVVPGPIPEGELVAMKKIKKAAEKIIENDKEYLKMDVMKFSQAAGQLRDFVLENEEDDPLLNSSDVNPFTPDTLCVRFKNLFCAKTE</sequence>
<dbReference type="SMART" id="SM00224">
    <property type="entry name" value="GGL"/>
    <property type="match status" value="1"/>
</dbReference>
<dbReference type="InterPro" id="IPR015898">
    <property type="entry name" value="G-protein_gamma-like_dom"/>
</dbReference>
<protein>
    <submittedName>
        <fullName evidence="3">Oidioi.mRNA.OKI2018_I69.chr2.g4277.t1.cds</fullName>
    </submittedName>
</protein>
<proteinExistence type="predicted"/>
<dbReference type="InterPro" id="IPR036284">
    <property type="entry name" value="GGL_sf"/>
</dbReference>
<feature type="domain" description="G protein gamma" evidence="1">
    <location>
        <begin position="97"/>
        <end position="156"/>
    </location>
</feature>
<dbReference type="Proteomes" id="UP001158576">
    <property type="component" value="Chromosome 2"/>
</dbReference>
<organism evidence="3 4">
    <name type="scientific">Oikopleura dioica</name>
    <name type="common">Tunicate</name>
    <dbReference type="NCBI Taxonomy" id="34765"/>
    <lineage>
        <taxon>Eukaryota</taxon>
        <taxon>Metazoa</taxon>
        <taxon>Chordata</taxon>
        <taxon>Tunicata</taxon>
        <taxon>Appendicularia</taxon>
        <taxon>Copelata</taxon>
        <taxon>Oikopleuridae</taxon>
        <taxon>Oikopleura</taxon>
    </lineage>
</organism>
<gene>
    <name evidence="3" type="ORF">OKIOD_LOCUS13042</name>
</gene>
<evidence type="ECO:0000313" key="4">
    <source>
        <dbReference type="Proteomes" id="UP001158576"/>
    </source>
</evidence>
<name>A0ABN7T2A1_OIKDI</name>
<evidence type="ECO:0000259" key="1">
    <source>
        <dbReference type="SMART" id="SM00224"/>
    </source>
</evidence>
<feature type="domain" description="G protein gamma" evidence="2">
    <location>
        <begin position="94"/>
        <end position="156"/>
    </location>
</feature>
<reference evidence="3 4" key="1">
    <citation type="submission" date="2021-04" db="EMBL/GenBank/DDBJ databases">
        <authorList>
            <person name="Bliznina A."/>
        </authorList>
    </citation>
    <scope>NUCLEOTIDE SEQUENCE [LARGE SCALE GENOMIC DNA]</scope>
</reference>
<accession>A0ABN7T2A1</accession>
<evidence type="ECO:0000313" key="3">
    <source>
        <dbReference type="EMBL" id="CAG5109788.1"/>
    </source>
</evidence>
<dbReference type="EMBL" id="OU015567">
    <property type="protein sequence ID" value="CAG5109788.1"/>
    <property type="molecule type" value="Genomic_DNA"/>
</dbReference>
<dbReference type="SMART" id="SM01224">
    <property type="entry name" value="G_gamma"/>
    <property type="match status" value="1"/>
</dbReference>
<dbReference type="Pfam" id="PF00631">
    <property type="entry name" value="G-gamma"/>
    <property type="match status" value="1"/>
</dbReference>